<gene>
    <name evidence="8" type="ORF">GCM10010841_15490</name>
</gene>
<evidence type="ECO:0000256" key="2">
    <source>
        <dbReference type="ARBA" id="ARBA00006153"/>
    </source>
</evidence>
<dbReference type="InterPro" id="IPR001261">
    <property type="entry name" value="ArgE/DapE_CS"/>
</dbReference>
<comment type="similarity">
    <text evidence="2">Belongs to the peptidase M20 family.</text>
</comment>
<dbReference type="InterPro" id="IPR036264">
    <property type="entry name" value="Bact_exopeptidase_dim_dom"/>
</dbReference>
<comment type="caution">
    <text evidence="8">The sequence shown here is derived from an EMBL/GenBank/DDBJ whole genome shotgun (WGS) entry which is preliminary data.</text>
</comment>
<dbReference type="PIRSF" id="PIRSF001235">
    <property type="entry name" value="Amidase_carbamoylase"/>
    <property type="match status" value="1"/>
</dbReference>
<sequence length="420" mass="44220">MTTDAHPAALADATVQALTRKIMDACAALACYTEVPGEINRPFLCPTTHQVHAYLIRWADGLGLQTRVDAAGNLRSRRAGPTPDAPTLYLGSHLDTVPNAGAYDGILGVVMGYAMLEALGDQTLPYAVEVLGFSEEEGVRYGVPFIGSRTLVGTVDEMLELRDAAGHSVREALSGYGLNVQDLGAARFRRPALGYLEIHAEQGPVLQDAGVSVGVVQGIAGQNRVLLDFVGQASHAGTTPMGLRRDALAAAARFAVAAEDLARATPGLVATVGVMTARPGAINVIPGEAHCTLDLRHAHDGVRLQALEQLLHTARAEAGARGVSVTITPKMEEPATPMSDTLRALLHRAAEAEGLPHPELVSGAGHDAMILAAHMPAAMLFVRSPNALSHHPDELVLPEDVADALRLSVRFLHLLAEQSA</sequence>
<dbReference type="InterPro" id="IPR011650">
    <property type="entry name" value="Peptidase_M20_dimer"/>
</dbReference>
<dbReference type="Pfam" id="PF07687">
    <property type="entry name" value="M20_dimer"/>
    <property type="match status" value="1"/>
</dbReference>
<dbReference type="NCBIfam" id="NF006775">
    <property type="entry name" value="PRK09290.2-5"/>
    <property type="match status" value="1"/>
</dbReference>
<keyword evidence="5 8" id="KW-0378">Hydrolase</keyword>
<dbReference type="Gene3D" id="3.40.630.10">
    <property type="entry name" value="Zn peptidases"/>
    <property type="match status" value="1"/>
</dbReference>
<reference evidence="9" key="1">
    <citation type="journal article" date="2019" name="Int. J. Syst. Evol. Microbiol.">
        <title>The Global Catalogue of Microorganisms (GCM) 10K type strain sequencing project: providing services to taxonomists for standard genome sequencing and annotation.</title>
        <authorList>
            <consortium name="The Broad Institute Genomics Platform"/>
            <consortium name="The Broad Institute Genome Sequencing Center for Infectious Disease"/>
            <person name="Wu L."/>
            <person name="Ma J."/>
        </authorList>
    </citation>
    <scope>NUCLEOTIDE SEQUENCE [LARGE SCALE GENOMIC DNA]</scope>
    <source>
        <strain evidence="9">JCM 15443</strain>
    </source>
</reference>
<dbReference type="Pfam" id="PF01546">
    <property type="entry name" value="Peptidase_M20"/>
    <property type="match status" value="1"/>
</dbReference>
<dbReference type="NCBIfam" id="TIGR01879">
    <property type="entry name" value="hydantase"/>
    <property type="match status" value="1"/>
</dbReference>
<organism evidence="8 9">
    <name type="scientific">Deinococcus aerophilus</name>
    <dbReference type="NCBI Taxonomy" id="522488"/>
    <lineage>
        <taxon>Bacteria</taxon>
        <taxon>Thermotogati</taxon>
        <taxon>Deinococcota</taxon>
        <taxon>Deinococci</taxon>
        <taxon>Deinococcales</taxon>
        <taxon>Deinococcaceae</taxon>
        <taxon>Deinococcus</taxon>
    </lineage>
</organism>
<evidence type="ECO:0000256" key="5">
    <source>
        <dbReference type="ARBA" id="ARBA00022801"/>
    </source>
</evidence>
<keyword evidence="4" id="KW-0479">Metal-binding</keyword>
<dbReference type="SUPFAM" id="SSF55031">
    <property type="entry name" value="Bacterial exopeptidase dimerisation domain"/>
    <property type="match status" value="1"/>
</dbReference>
<dbReference type="Gene3D" id="3.30.70.360">
    <property type="match status" value="1"/>
</dbReference>
<dbReference type="InterPro" id="IPR010158">
    <property type="entry name" value="Amidase_Cbmase"/>
</dbReference>
<evidence type="ECO:0000256" key="3">
    <source>
        <dbReference type="ARBA" id="ARBA00011738"/>
    </source>
</evidence>
<dbReference type="CDD" id="cd03884">
    <property type="entry name" value="M20_bAS"/>
    <property type="match status" value="1"/>
</dbReference>
<dbReference type="PANTHER" id="PTHR32494:SF19">
    <property type="entry name" value="ALLANTOATE DEIMINASE-RELATED"/>
    <property type="match status" value="1"/>
</dbReference>
<evidence type="ECO:0000259" key="7">
    <source>
        <dbReference type="Pfam" id="PF07687"/>
    </source>
</evidence>
<dbReference type="GO" id="GO:0016787">
    <property type="term" value="F:hydrolase activity"/>
    <property type="evidence" value="ECO:0007669"/>
    <property type="project" value="UniProtKB-KW"/>
</dbReference>
<dbReference type="EMBL" id="BMOM01000009">
    <property type="protein sequence ID" value="GGM08050.1"/>
    <property type="molecule type" value="Genomic_DNA"/>
</dbReference>
<dbReference type="PANTHER" id="PTHR32494">
    <property type="entry name" value="ALLANTOATE DEIMINASE-RELATED"/>
    <property type="match status" value="1"/>
</dbReference>
<keyword evidence="6" id="KW-0464">Manganese</keyword>
<comment type="cofactor">
    <cofactor evidence="1">
        <name>Mn(2+)</name>
        <dbReference type="ChEBI" id="CHEBI:29035"/>
    </cofactor>
</comment>
<evidence type="ECO:0000256" key="4">
    <source>
        <dbReference type="ARBA" id="ARBA00022723"/>
    </source>
</evidence>
<dbReference type="Proteomes" id="UP000661918">
    <property type="component" value="Unassembled WGS sequence"/>
</dbReference>
<dbReference type="SUPFAM" id="SSF53187">
    <property type="entry name" value="Zn-dependent exopeptidases"/>
    <property type="match status" value="1"/>
</dbReference>
<feature type="domain" description="Peptidase M20 dimerisation" evidence="7">
    <location>
        <begin position="224"/>
        <end position="317"/>
    </location>
</feature>
<evidence type="ECO:0000256" key="1">
    <source>
        <dbReference type="ARBA" id="ARBA00001936"/>
    </source>
</evidence>
<evidence type="ECO:0000313" key="8">
    <source>
        <dbReference type="EMBL" id="GGM08050.1"/>
    </source>
</evidence>
<protein>
    <submittedName>
        <fullName evidence="8">Zn-dependent hydrolase</fullName>
    </submittedName>
</protein>
<dbReference type="PROSITE" id="PS00758">
    <property type="entry name" value="ARGE_DAPE_CPG2_1"/>
    <property type="match status" value="1"/>
</dbReference>
<evidence type="ECO:0000313" key="9">
    <source>
        <dbReference type="Proteomes" id="UP000661918"/>
    </source>
</evidence>
<comment type="subunit">
    <text evidence="3">Homodimer.</text>
</comment>
<dbReference type="InterPro" id="IPR002933">
    <property type="entry name" value="Peptidase_M20"/>
</dbReference>
<accession>A0ABQ2GRD2</accession>
<proteinExistence type="inferred from homology"/>
<keyword evidence="9" id="KW-1185">Reference proteome</keyword>
<name>A0ABQ2GRD2_9DEIO</name>
<evidence type="ECO:0000256" key="6">
    <source>
        <dbReference type="ARBA" id="ARBA00023211"/>
    </source>
</evidence>
<dbReference type="RefSeq" id="WP_188903089.1">
    <property type="nucleotide sequence ID" value="NZ_BMOM01000009.1"/>
</dbReference>